<feature type="compositionally biased region" description="Polar residues" evidence="3">
    <location>
        <begin position="317"/>
        <end position="326"/>
    </location>
</feature>
<keyword evidence="5" id="KW-0689">Ribosomal protein</keyword>
<sequence length="1144" mass="123181">MSQLPTPGLPKPRYSGIPSAGKSGLPAPGIRARSTTTAGNASPGGTQESPVAPRTTNGTGIANGVSRLASRPSNASNVAVSPEPGTSKGVYGTPVTSPSYNRGSFTSNGPRASLGRPPSSASATSSRYGEQGVPVTPPRRQSLAYGTGSAVKIGGTPRSAATSRSESRTSDAYTRDSSRASQRPLEVGDPVKIESLGLEGTLRFLGEIDGKPGHWAGVELSGSFAGKGKNDGSVAGVPYFSCPPKCGVFVASTKITPNPAAVAAIVRPPSSASSIASPISVRQRKASSSAQASLVAQSRITEGSRASKYIGITAKQLSTRNLSSIDSPSPSQVSPVKPSPRPSSPPRPTMTTTQTTPKAPRASFGLKPRTSVPALATPRPVKARLSTLDMPPPPVPDKKPPLTPASSTASNDFAFVDEPNPDTQGYVHINGTSPLPSPSPAESGRSSVYATPSPEPSYHIQEIQRLNETIQSLEAQNKVLQAQAQAAAAPPPPPVDDGSKAILEEQAQAALKRVTELEASLRTSEKGNMERQSKLESLERQMNEMKEETQKIQAEGETRTREVKVKLEESEALVASLKNAIDARVSAASENDAVLTAKQAEIEVLQGQVARLSGDLERERSELGIQVQELRSAGQETIALYEERIHAFEAERYDMEAVIASLEEKLRNAEHVPSPEELAQQASTAAQIDNETLKEQIAHLNQRISHLEDQLEEAQVAAEREEAAVQTKLARYKEKDAQRQQELEEARRLASTTAKSESSARTRIEELEAALRENTIALEDARAEIESLRTDLTNLENSTEPSERPLEPVNTDHTAAVEAKHLKALLDASKLETQATAEQLAASKAQAEESARLVKDLRELIESLEKEKAEMQKSLLSRPKDESSKRSSTGSTSSRTKDDNLRDQVSGLKIMMQELQKENTAYASKIRSLETENKILVTETEDLKEAVKTLEQAIDDSIQREEQMLKEEQEAGGSGGGDSESLQRSVREARLEVDQLRKKLADAEKKSAKTISELNKEVADLESLVEAKIYREDDLEREIERLKDKLQRAQSKSSKSSGGDYLSSKSMSRSSHTRSSTVTQQTVSKQEEEPANLKCDVCEQSGHDIFNCPILKDDSTPAADEPYCVDCDSHGHSTVDCPHAHDVF</sequence>
<dbReference type="GO" id="GO:0005634">
    <property type="term" value="C:nucleus"/>
    <property type="evidence" value="ECO:0007669"/>
    <property type="project" value="TreeGrafter"/>
</dbReference>
<organism evidence="5 6">
    <name type="scientific">Serendipita indica (strain DSM 11827)</name>
    <name type="common">Root endophyte fungus</name>
    <name type="synonym">Piriformospora indica</name>
    <dbReference type="NCBI Taxonomy" id="1109443"/>
    <lineage>
        <taxon>Eukaryota</taxon>
        <taxon>Fungi</taxon>
        <taxon>Dikarya</taxon>
        <taxon>Basidiomycota</taxon>
        <taxon>Agaricomycotina</taxon>
        <taxon>Agaricomycetes</taxon>
        <taxon>Sebacinales</taxon>
        <taxon>Serendipitaceae</taxon>
        <taxon>Serendipita</taxon>
    </lineage>
</organism>
<dbReference type="EMBL" id="CAFZ01000034">
    <property type="protein sequence ID" value="CCA68518.1"/>
    <property type="molecule type" value="Genomic_DNA"/>
</dbReference>
<evidence type="ECO:0000313" key="6">
    <source>
        <dbReference type="Proteomes" id="UP000007148"/>
    </source>
</evidence>
<dbReference type="InterPro" id="IPR000938">
    <property type="entry name" value="CAP-Gly_domain"/>
</dbReference>
<comment type="caution">
    <text evidence="5">The sequence shown here is derived from an EMBL/GenBank/DDBJ whole genome shotgun (WGS) entry which is preliminary data.</text>
</comment>
<dbReference type="InterPro" id="IPR036875">
    <property type="entry name" value="Znf_CCHC_sf"/>
</dbReference>
<dbReference type="OMA" id="XSLNELR"/>
<dbReference type="STRING" id="1109443.G4TB34"/>
<feature type="region of interest" description="Disordered" evidence="3">
    <location>
        <begin position="959"/>
        <end position="988"/>
    </location>
</feature>
<feature type="compositionally biased region" description="Polar residues" evidence="3">
    <location>
        <begin position="33"/>
        <end position="60"/>
    </location>
</feature>
<dbReference type="Gene3D" id="2.30.30.190">
    <property type="entry name" value="CAP Gly-rich-like domain"/>
    <property type="match status" value="1"/>
</dbReference>
<dbReference type="Pfam" id="PF01302">
    <property type="entry name" value="CAP_GLY"/>
    <property type="match status" value="1"/>
</dbReference>
<feature type="compositionally biased region" description="Basic and acidic residues" evidence="3">
    <location>
        <begin position="959"/>
        <end position="969"/>
    </location>
</feature>
<dbReference type="InterPro" id="IPR036859">
    <property type="entry name" value="CAP-Gly_dom_sf"/>
</dbReference>
<dbReference type="AlphaFoldDB" id="G4TB34"/>
<proteinExistence type="predicted"/>
<feature type="region of interest" description="Disordered" evidence="3">
    <location>
        <begin position="1"/>
        <end position="187"/>
    </location>
</feature>
<gene>
    <name evidence="5" type="ORF">PIIN_02382</name>
</gene>
<keyword evidence="5" id="KW-0687">Ribonucleoprotein</keyword>
<reference evidence="5 6" key="1">
    <citation type="journal article" date="2011" name="PLoS Pathog.">
        <title>Endophytic Life Strategies Decoded by Genome and Transcriptome Analyses of the Mutualistic Root Symbiont Piriformospora indica.</title>
        <authorList>
            <person name="Zuccaro A."/>
            <person name="Lahrmann U."/>
            <person name="Guldener U."/>
            <person name="Langen G."/>
            <person name="Pfiffi S."/>
            <person name="Biedenkopf D."/>
            <person name="Wong P."/>
            <person name="Samans B."/>
            <person name="Grimm C."/>
            <person name="Basiewicz M."/>
            <person name="Murat C."/>
            <person name="Martin F."/>
            <person name="Kogel K.H."/>
        </authorList>
    </citation>
    <scope>NUCLEOTIDE SEQUENCE [LARGE SCALE GENOMIC DNA]</scope>
    <source>
        <strain evidence="5 6">DSM 11827</strain>
    </source>
</reference>
<dbReference type="GO" id="GO:0051010">
    <property type="term" value="F:microtubule plus-end binding"/>
    <property type="evidence" value="ECO:0007669"/>
    <property type="project" value="TreeGrafter"/>
</dbReference>
<evidence type="ECO:0000256" key="1">
    <source>
        <dbReference type="ARBA" id="ARBA00022664"/>
    </source>
</evidence>
<feature type="compositionally biased region" description="Pro residues" evidence="3">
    <location>
        <begin position="337"/>
        <end position="348"/>
    </location>
</feature>
<feature type="region of interest" description="Disordered" evidence="3">
    <location>
        <begin position="268"/>
        <end position="299"/>
    </location>
</feature>
<dbReference type="Proteomes" id="UP000007148">
    <property type="component" value="Unassembled WGS sequence"/>
</dbReference>
<feature type="region of interest" description="Disordered" evidence="3">
    <location>
        <begin position="317"/>
        <end position="458"/>
    </location>
</feature>
<dbReference type="GO" id="GO:0031122">
    <property type="term" value="P:cytoplasmic microtubule organization"/>
    <property type="evidence" value="ECO:0007669"/>
    <property type="project" value="TreeGrafter"/>
</dbReference>
<dbReference type="GO" id="GO:0008270">
    <property type="term" value="F:zinc ion binding"/>
    <property type="evidence" value="ECO:0007669"/>
    <property type="project" value="InterPro"/>
</dbReference>
<evidence type="ECO:0000256" key="2">
    <source>
        <dbReference type="SAM" id="Coils"/>
    </source>
</evidence>
<keyword evidence="2" id="KW-0175">Coiled coil</keyword>
<dbReference type="GO" id="GO:0005840">
    <property type="term" value="C:ribosome"/>
    <property type="evidence" value="ECO:0007669"/>
    <property type="project" value="UniProtKB-KW"/>
</dbReference>
<feature type="compositionally biased region" description="Low complexity" evidence="3">
    <location>
        <begin position="1051"/>
        <end position="1084"/>
    </location>
</feature>
<dbReference type="PROSITE" id="PS50245">
    <property type="entry name" value="CAP_GLY_2"/>
    <property type="match status" value="1"/>
</dbReference>
<dbReference type="OrthoDB" id="2130750at2759"/>
<feature type="compositionally biased region" description="Low complexity" evidence="3">
    <location>
        <begin position="327"/>
        <end position="336"/>
    </location>
</feature>
<dbReference type="Gene3D" id="4.10.60.10">
    <property type="entry name" value="Zinc finger, CCHC-type"/>
    <property type="match status" value="1"/>
</dbReference>
<dbReference type="GO" id="GO:0006397">
    <property type="term" value="P:mRNA processing"/>
    <property type="evidence" value="ECO:0007669"/>
    <property type="project" value="UniProtKB-KW"/>
</dbReference>
<dbReference type="GO" id="GO:0005938">
    <property type="term" value="C:cell cortex"/>
    <property type="evidence" value="ECO:0007669"/>
    <property type="project" value="TreeGrafter"/>
</dbReference>
<feature type="compositionally biased region" description="Low complexity" evidence="3">
    <location>
        <begin position="116"/>
        <end position="127"/>
    </location>
</feature>
<dbReference type="PANTHER" id="PTHR18916:SF82">
    <property type="entry name" value="CAP-GLY DOMAIN-CONTAINING PROTEIN"/>
    <property type="match status" value="1"/>
</dbReference>
<evidence type="ECO:0000256" key="3">
    <source>
        <dbReference type="SAM" id="MobiDB-lite"/>
    </source>
</evidence>
<dbReference type="SUPFAM" id="SSF74924">
    <property type="entry name" value="Cap-Gly domain"/>
    <property type="match status" value="1"/>
</dbReference>
<feature type="compositionally biased region" description="Low complexity" evidence="3">
    <location>
        <begin position="349"/>
        <end position="358"/>
    </location>
</feature>
<feature type="compositionally biased region" description="Basic and acidic residues" evidence="3">
    <location>
        <begin position="165"/>
        <end position="178"/>
    </location>
</feature>
<accession>G4TB34</accession>
<keyword evidence="6" id="KW-1185">Reference proteome</keyword>
<dbReference type="HOGENOM" id="CLU_008637_0_0_1"/>
<dbReference type="GO" id="GO:0035371">
    <property type="term" value="C:microtubule plus-end"/>
    <property type="evidence" value="ECO:0007669"/>
    <property type="project" value="TreeGrafter"/>
</dbReference>
<dbReference type="Gene3D" id="1.10.287.1490">
    <property type="match status" value="1"/>
</dbReference>
<dbReference type="SUPFAM" id="SSF57756">
    <property type="entry name" value="Retrovirus zinc finger-like domains"/>
    <property type="match status" value="1"/>
</dbReference>
<evidence type="ECO:0000259" key="4">
    <source>
        <dbReference type="PROSITE" id="PS50245"/>
    </source>
</evidence>
<dbReference type="PANTHER" id="PTHR18916">
    <property type="entry name" value="DYNACTIN 1-RELATED MICROTUBULE-BINDING"/>
    <property type="match status" value="1"/>
</dbReference>
<feature type="region of interest" description="Disordered" evidence="3">
    <location>
        <begin position="870"/>
        <end position="902"/>
    </location>
</feature>
<feature type="compositionally biased region" description="Polar residues" evidence="3">
    <location>
        <begin position="94"/>
        <end position="110"/>
    </location>
</feature>
<keyword evidence="1" id="KW-0507">mRNA processing</keyword>
<feature type="domain" description="CAP-Gly" evidence="4">
    <location>
        <begin position="206"/>
        <end position="251"/>
    </location>
</feature>
<dbReference type="InParanoid" id="G4TB34"/>
<feature type="region of interest" description="Disordered" evidence="3">
    <location>
        <begin position="1045"/>
        <end position="1091"/>
    </location>
</feature>
<feature type="region of interest" description="Disordered" evidence="3">
    <location>
        <begin position="734"/>
        <end position="761"/>
    </location>
</feature>
<feature type="coiled-coil region" evidence="2">
    <location>
        <begin position="463"/>
        <end position="558"/>
    </location>
</feature>
<dbReference type="SMART" id="SM01052">
    <property type="entry name" value="CAP_GLY"/>
    <property type="match status" value="1"/>
</dbReference>
<evidence type="ECO:0000313" key="5">
    <source>
        <dbReference type="EMBL" id="CCA68518.1"/>
    </source>
</evidence>
<feature type="compositionally biased region" description="Low complexity" evidence="3">
    <location>
        <begin position="268"/>
        <end position="298"/>
    </location>
</feature>
<dbReference type="PROSITE" id="PS00845">
    <property type="entry name" value="CAP_GLY_1"/>
    <property type="match status" value="1"/>
</dbReference>
<dbReference type="GO" id="GO:0003676">
    <property type="term" value="F:nucleic acid binding"/>
    <property type="evidence" value="ECO:0007669"/>
    <property type="project" value="InterPro"/>
</dbReference>
<name>G4TB34_SERID</name>
<protein>
    <submittedName>
        <fullName evidence="5">Related to 40S ribosomal protein S18-Coprinopsis cinerea</fullName>
    </submittedName>
</protein>
<feature type="compositionally biased region" description="Basic and acidic residues" evidence="3">
    <location>
        <begin position="734"/>
        <end position="748"/>
    </location>
</feature>
<dbReference type="eggNOG" id="KOG4568">
    <property type="taxonomic scope" value="Eukaryota"/>
</dbReference>